<keyword evidence="6" id="KW-0645">Protease</keyword>
<dbReference type="InterPro" id="IPR050361">
    <property type="entry name" value="MPP/UQCRC_Complex"/>
</dbReference>
<proteinExistence type="inferred from homology"/>
<dbReference type="RefSeq" id="WP_168175876.1">
    <property type="nucleotide sequence ID" value="NZ_CP018477.1"/>
</dbReference>
<comment type="similarity">
    <text evidence="2 3">Belongs to the peptidase M16 family.</text>
</comment>
<dbReference type="InterPro" id="IPR011765">
    <property type="entry name" value="Pept_M16_N"/>
</dbReference>
<evidence type="ECO:0000256" key="3">
    <source>
        <dbReference type="RuleBase" id="RU004447"/>
    </source>
</evidence>
<accession>A0A286RL24</accession>
<name>A0A286RL24_9BACT</name>
<evidence type="ECO:0000313" key="7">
    <source>
        <dbReference type="Proteomes" id="UP000215086"/>
    </source>
</evidence>
<dbReference type="Proteomes" id="UP000215086">
    <property type="component" value="Chromosome"/>
</dbReference>
<dbReference type="AlphaFoldDB" id="A0A286RL24"/>
<dbReference type="GO" id="GO:0004222">
    <property type="term" value="F:metalloendopeptidase activity"/>
    <property type="evidence" value="ECO:0007669"/>
    <property type="project" value="InterPro"/>
</dbReference>
<evidence type="ECO:0000259" key="4">
    <source>
        <dbReference type="Pfam" id="PF00675"/>
    </source>
</evidence>
<gene>
    <name evidence="6" type="ORF">THTE_4050</name>
</gene>
<dbReference type="PANTHER" id="PTHR11851:SF49">
    <property type="entry name" value="MITOCHONDRIAL-PROCESSING PEPTIDASE SUBUNIT ALPHA"/>
    <property type="match status" value="1"/>
</dbReference>
<dbReference type="GO" id="GO:0046872">
    <property type="term" value="F:metal ion binding"/>
    <property type="evidence" value="ECO:0007669"/>
    <property type="project" value="InterPro"/>
</dbReference>
<dbReference type="InterPro" id="IPR007863">
    <property type="entry name" value="Peptidase_M16_C"/>
</dbReference>
<feature type="domain" description="Peptidase M16 N-terminal" evidence="4">
    <location>
        <begin position="14"/>
        <end position="159"/>
    </location>
</feature>
<protein>
    <submittedName>
        <fullName evidence="6">Zinc protease</fullName>
    </submittedName>
</protein>
<keyword evidence="7" id="KW-1185">Reference proteome</keyword>
<dbReference type="InterPro" id="IPR001431">
    <property type="entry name" value="Pept_M16_Zn_BS"/>
</dbReference>
<dbReference type="InterPro" id="IPR011249">
    <property type="entry name" value="Metalloenz_LuxS/M16"/>
</dbReference>
<dbReference type="Pfam" id="PF00675">
    <property type="entry name" value="Peptidase_M16"/>
    <property type="match status" value="1"/>
</dbReference>
<evidence type="ECO:0000256" key="1">
    <source>
        <dbReference type="ARBA" id="ARBA00001947"/>
    </source>
</evidence>
<organism evidence="6 7">
    <name type="scientific">Thermogutta terrifontis</name>
    <dbReference type="NCBI Taxonomy" id="1331910"/>
    <lineage>
        <taxon>Bacteria</taxon>
        <taxon>Pseudomonadati</taxon>
        <taxon>Planctomycetota</taxon>
        <taxon>Planctomycetia</taxon>
        <taxon>Pirellulales</taxon>
        <taxon>Thermoguttaceae</taxon>
        <taxon>Thermogutta</taxon>
    </lineage>
</organism>
<feature type="domain" description="Peptidase M16 C-terminal" evidence="5">
    <location>
        <begin position="166"/>
        <end position="340"/>
    </location>
</feature>
<dbReference type="SUPFAM" id="SSF63411">
    <property type="entry name" value="LuxS/MPP-like metallohydrolase"/>
    <property type="match status" value="2"/>
</dbReference>
<comment type="cofactor">
    <cofactor evidence="1">
        <name>Zn(2+)</name>
        <dbReference type="ChEBI" id="CHEBI:29105"/>
    </cofactor>
</comment>
<dbReference type="PANTHER" id="PTHR11851">
    <property type="entry name" value="METALLOPROTEASE"/>
    <property type="match status" value="1"/>
</dbReference>
<evidence type="ECO:0000259" key="5">
    <source>
        <dbReference type="Pfam" id="PF05193"/>
    </source>
</evidence>
<dbReference type="Gene3D" id="3.30.830.10">
    <property type="entry name" value="Metalloenzyme, LuxS/M16 peptidase-like"/>
    <property type="match status" value="2"/>
</dbReference>
<dbReference type="Pfam" id="PF05193">
    <property type="entry name" value="Peptidase_M16_C"/>
    <property type="match status" value="1"/>
</dbReference>
<evidence type="ECO:0000256" key="2">
    <source>
        <dbReference type="ARBA" id="ARBA00007261"/>
    </source>
</evidence>
<dbReference type="PROSITE" id="PS00143">
    <property type="entry name" value="INSULINASE"/>
    <property type="match status" value="1"/>
</dbReference>
<keyword evidence="6" id="KW-0378">Hydrolase</keyword>
<dbReference type="GO" id="GO:0006508">
    <property type="term" value="P:proteolysis"/>
    <property type="evidence" value="ECO:0007669"/>
    <property type="project" value="UniProtKB-KW"/>
</dbReference>
<sequence length="415" mass="46408">MNFYSHKLWNGVEVICESHPQALSIALGFFVRAGSRDEPPELAGVSHFLEHMAFKGTGQITAEDINRGFDEIGASYNATTSFEETVYYAVFLPEYLDRAFELLALLLRPALRPEDFELEKQVILEEISMYLDQPPYGVDDLCRARFFAGHPLGQSVIGTAESISGLTVEKMRSYYYQRYTAGNVVIAATGAVEFPKLVALAEKHCNYLEPIESERIRQRLLEPAYGLRVHQKPSATQQYVIQLAEAPPADSPDRFAAQILTAIVSGSSSSRLYWEFIEPGRVDSISLSYEGYEDAGIFATMMSCDPSTLQENLQRLREVYTAIEQHGVTAEELERVKNKLMSSLALAAERPSARLFPIGSERLTTGQYRSLEDDLAIIEKLTLEQVNAIAEKYPLTCNATDVIGPMSPEEFRRTG</sequence>
<dbReference type="EMBL" id="CP018477">
    <property type="protein sequence ID" value="ASV76651.1"/>
    <property type="molecule type" value="Genomic_DNA"/>
</dbReference>
<reference evidence="6 7" key="1">
    <citation type="journal article" name="Front. Microbiol.">
        <title>Sugar Metabolism of the First Thermophilic Planctomycete Thermogutta terrifontis: Comparative Genomic and Transcriptomic Approaches.</title>
        <authorList>
            <person name="Elcheninov A.G."/>
            <person name="Menzel P."/>
            <person name="Gudbergsdottir S.R."/>
            <person name="Slesarev A.I."/>
            <person name="Kadnikov V.V."/>
            <person name="Krogh A."/>
            <person name="Bonch-Osmolovskaya E.A."/>
            <person name="Peng X."/>
            <person name="Kublanov I.V."/>
        </authorList>
    </citation>
    <scope>NUCLEOTIDE SEQUENCE [LARGE SCALE GENOMIC DNA]</scope>
    <source>
        <strain evidence="6 7">R1</strain>
    </source>
</reference>
<evidence type="ECO:0000313" key="6">
    <source>
        <dbReference type="EMBL" id="ASV76651.1"/>
    </source>
</evidence>
<dbReference type="KEGG" id="ttf:THTE_4050"/>